<keyword evidence="3" id="KW-0238">DNA-binding</keyword>
<accession>A0ABT9G0B8</accession>
<feature type="region of interest" description="Disordered" evidence="1">
    <location>
        <begin position="147"/>
        <end position="175"/>
    </location>
</feature>
<organism evidence="3 4">
    <name type="scientific">Leptothrix discophora</name>
    <dbReference type="NCBI Taxonomy" id="89"/>
    <lineage>
        <taxon>Bacteria</taxon>
        <taxon>Pseudomonadati</taxon>
        <taxon>Pseudomonadota</taxon>
        <taxon>Betaproteobacteria</taxon>
        <taxon>Burkholderiales</taxon>
        <taxon>Sphaerotilaceae</taxon>
        <taxon>Leptothrix</taxon>
    </lineage>
</organism>
<name>A0ABT9G0B8_LEPDI</name>
<feature type="compositionally biased region" description="Basic and acidic residues" evidence="1">
    <location>
        <begin position="149"/>
        <end position="163"/>
    </location>
</feature>
<dbReference type="RefSeq" id="WP_305748485.1">
    <property type="nucleotide sequence ID" value="NZ_JAUZEE010000002.1"/>
</dbReference>
<evidence type="ECO:0000313" key="4">
    <source>
        <dbReference type="Proteomes" id="UP001235760"/>
    </source>
</evidence>
<dbReference type="Pfam" id="PF07460">
    <property type="entry name" value="NUMOD3"/>
    <property type="match status" value="2"/>
</dbReference>
<feature type="domain" description="Nuclease associated modular" evidence="2">
    <location>
        <begin position="114"/>
        <end position="130"/>
    </location>
</feature>
<protein>
    <submittedName>
        <fullName evidence="3">NUMOD3 domain-containing DNA-binding protein</fullName>
    </submittedName>
</protein>
<evidence type="ECO:0000313" key="3">
    <source>
        <dbReference type="EMBL" id="MDP4299929.1"/>
    </source>
</evidence>
<feature type="domain" description="Nuclease associated modular" evidence="2">
    <location>
        <begin position="170"/>
        <end position="186"/>
    </location>
</feature>
<gene>
    <name evidence="3" type="ORF">Q8X39_04730</name>
</gene>
<feature type="domain" description="Nuclease associated modular" evidence="2">
    <location>
        <begin position="97"/>
        <end position="113"/>
    </location>
</feature>
<reference evidence="3 4" key="1">
    <citation type="submission" date="2023-08" db="EMBL/GenBank/DDBJ databases">
        <authorList>
            <person name="Roldan D.M."/>
            <person name="Menes R.J."/>
        </authorList>
    </citation>
    <scope>NUCLEOTIDE SEQUENCE [LARGE SCALE GENOMIC DNA]</scope>
    <source>
        <strain evidence="3 4">CCM 2812</strain>
    </source>
</reference>
<dbReference type="SMART" id="SM00496">
    <property type="entry name" value="IENR2"/>
    <property type="match status" value="4"/>
</dbReference>
<feature type="domain" description="Nuclease associated modular" evidence="2">
    <location>
        <begin position="153"/>
        <end position="169"/>
    </location>
</feature>
<dbReference type="InterPro" id="IPR003611">
    <property type="entry name" value="NUMOD3"/>
</dbReference>
<evidence type="ECO:0000259" key="2">
    <source>
        <dbReference type="SMART" id="SM00496"/>
    </source>
</evidence>
<proteinExistence type="predicted"/>
<sequence length="205" mass="23688">MRYHYTYLIFNSLCGYFYYGVRTTPEDVLPEDDTYMGSSKHLQALYKRFPVAWVKTVIKTYDTRSQAEFAEYELTTAEALSNRYCVNRRRGGLGWRLGAPCKEETKNKISCAKTGYKHTEEWKQENSKRQKGHTFGSSVLMAELGIEPKQPKTERTASDETKQKMRAAKLGKKRDPETIAKVKAGQRAFYAKLKELKRIKEASND</sequence>
<comment type="caution">
    <text evidence="3">The sequence shown here is derived from an EMBL/GenBank/DDBJ whole genome shotgun (WGS) entry which is preliminary data.</text>
</comment>
<dbReference type="Proteomes" id="UP001235760">
    <property type="component" value="Unassembled WGS sequence"/>
</dbReference>
<keyword evidence="4" id="KW-1185">Reference proteome</keyword>
<dbReference type="EMBL" id="JAUZEE010000002">
    <property type="protein sequence ID" value="MDP4299929.1"/>
    <property type="molecule type" value="Genomic_DNA"/>
</dbReference>
<evidence type="ECO:0000256" key="1">
    <source>
        <dbReference type="SAM" id="MobiDB-lite"/>
    </source>
</evidence>
<dbReference type="GO" id="GO:0003677">
    <property type="term" value="F:DNA binding"/>
    <property type="evidence" value="ECO:0007669"/>
    <property type="project" value="UniProtKB-KW"/>
</dbReference>